<organism evidence="5 6">
    <name type="scientific">Anaeramoeba flamelloides</name>
    <dbReference type="NCBI Taxonomy" id="1746091"/>
    <lineage>
        <taxon>Eukaryota</taxon>
        <taxon>Metamonada</taxon>
        <taxon>Anaeramoebidae</taxon>
        <taxon>Anaeramoeba</taxon>
    </lineage>
</organism>
<dbReference type="PROSITE" id="PS50297">
    <property type="entry name" value="ANK_REP_REGION"/>
    <property type="match status" value="4"/>
</dbReference>
<dbReference type="Gene3D" id="1.25.40.20">
    <property type="entry name" value="Ankyrin repeat-containing domain"/>
    <property type="match status" value="3"/>
</dbReference>
<evidence type="ECO:0000313" key="5">
    <source>
        <dbReference type="EMBL" id="KAJ6251162.1"/>
    </source>
</evidence>
<accession>A0ABQ8Z2Q3</accession>
<reference evidence="5" key="1">
    <citation type="submission" date="2022-08" db="EMBL/GenBank/DDBJ databases">
        <title>Novel sulfate-reducing endosymbionts in the free-living metamonad Anaeramoeba.</title>
        <authorList>
            <person name="Jerlstrom-Hultqvist J."/>
            <person name="Cepicka I."/>
            <person name="Gallot-Lavallee L."/>
            <person name="Salas-Leiva D."/>
            <person name="Curtis B.A."/>
            <person name="Zahonova K."/>
            <person name="Pipaliya S."/>
            <person name="Dacks J."/>
            <person name="Roger A.J."/>
        </authorList>
    </citation>
    <scope>NUCLEOTIDE SEQUENCE</scope>
    <source>
        <strain evidence="5">Schooner1</strain>
    </source>
</reference>
<dbReference type="SUPFAM" id="SSF54695">
    <property type="entry name" value="POZ domain"/>
    <property type="match status" value="1"/>
</dbReference>
<keyword evidence="6" id="KW-1185">Reference proteome</keyword>
<name>A0ABQ8Z2Q3_9EUKA</name>
<proteinExistence type="predicted"/>
<sequence>MSQLLVENKFNSFCQEFDNKYSSCDLCPKNNKLSKMQDRMYYKQKEKLDQRYFSTFNKTSSKQNLLGGSFKKVLKTCTFEEIKEIIGKEGNHSKIDQKGHSYLYHACSLGDLEIIEYFLGLETNKTINNKQNFESYLKAIKKGNFQAVALFVQKGLSIYQKTGKKSETALHVATLFGNVQVVQELIKYQYPVSSLDAHRNTPLMNACRKGKTGIVELLLSQQEECKVNSFNKHEETALILASKSGHVEIVDLLIKNGASVNLKSKANSNCALYEASKNNQFEVVDKLLQNGAYVDTVVDGWTSLLLASQNGGLELAQRLLQHNANLTYTEPQDGFDAFLLATENGHLEVLEYLLQISKKQNLFETVLNKTSNSQETLLHLASNNGHLEIVKFLINLGSNLDAFDDYELTPLMCAAENDHEEIVLFLLENGAKIIQNESFQLENLANEPIKKLIQNYYQINLDFKQLFKKQQNCDYFITNKYTERIGVHSSFVKSRLGGSLENYLKIFQNYEKKSLVVYFSWLYSAILPSNFDVNDDDDDGDVDLIVEINNKLKINTRKKTGKSSLLSDLKTLLKDNDSKNFKLIVNGNPIHVHKFILIARSNLFSTFFKNYPQELSQLKDQSGISFEAISILLKYFYTDHIDADLNENIYSELANAMEYYQLNQKTLLDYSLDFFFN</sequence>
<protein>
    <submittedName>
        <fullName evidence="5">Ankyrin repeat family protein</fullName>
    </submittedName>
</protein>
<dbReference type="InterPro" id="IPR000210">
    <property type="entry name" value="BTB/POZ_dom"/>
</dbReference>
<feature type="repeat" description="ANK" evidence="3">
    <location>
        <begin position="373"/>
        <end position="405"/>
    </location>
</feature>
<feature type="repeat" description="ANK" evidence="3">
    <location>
        <begin position="165"/>
        <end position="197"/>
    </location>
</feature>
<dbReference type="CDD" id="cd18186">
    <property type="entry name" value="BTB_POZ_ZBTB_KLHL-like"/>
    <property type="match status" value="1"/>
</dbReference>
<dbReference type="InterPro" id="IPR011333">
    <property type="entry name" value="SKP1/BTB/POZ_sf"/>
</dbReference>
<evidence type="ECO:0000256" key="3">
    <source>
        <dbReference type="PROSITE-ProRule" id="PRU00023"/>
    </source>
</evidence>
<dbReference type="InterPro" id="IPR036770">
    <property type="entry name" value="Ankyrin_rpt-contain_sf"/>
</dbReference>
<dbReference type="PROSITE" id="PS50097">
    <property type="entry name" value="BTB"/>
    <property type="match status" value="1"/>
</dbReference>
<comment type="caution">
    <text evidence="5">The sequence shown here is derived from an EMBL/GenBank/DDBJ whole genome shotgun (WGS) entry which is preliminary data.</text>
</comment>
<gene>
    <name evidence="5" type="ORF">M0813_15334</name>
</gene>
<dbReference type="Proteomes" id="UP001150062">
    <property type="component" value="Unassembled WGS sequence"/>
</dbReference>
<feature type="repeat" description="ANK" evidence="3">
    <location>
        <begin position="406"/>
        <end position="438"/>
    </location>
</feature>
<dbReference type="Pfam" id="PF12796">
    <property type="entry name" value="Ank_2"/>
    <property type="match status" value="3"/>
</dbReference>
<keyword evidence="2 3" id="KW-0040">ANK repeat</keyword>
<evidence type="ECO:0000259" key="4">
    <source>
        <dbReference type="PROSITE" id="PS50097"/>
    </source>
</evidence>
<dbReference type="SUPFAM" id="SSF48403">
    <property type="entry name" value="Ankyrin repeat"/>
    <property type="match status" value="1"/>
</dbReference>
<dbReference type="EMBL" id="JAOAOG010000068">
    <property type="protein sequence ID" value="KAJ6251162.1"/>
    <property type="molecule type" value="Genomic_DNA"/>
</dbReference>
<feature type="repeat" description="ANK" evidence="3">
    <location>
        <begin position="299"/>
        <end position="331"/>
    </location>
</feature>
<dbReference type="PRINTS" id="PR01415">
    <property type="entry name" value="ANKYRIN"/>
</dbReference>
<feature type="repeat" description="ANK" evidence="3">
    <location>
        <begin position="233"/>
        <end position="265"/>
    </location>
</feature>
<evidence type="ECO:0000256" key="1">
    <source>
        <dbReference type="ARBA" id="ARBA00022737"/>
    </source>
</evidence>
<dbReference type="InterPro" id="IPR002110">
    <property type="entry name" value="Ankyrin_rpt"/>
</dbReference>
<dbReference type="PANTHER" id="PTHR23206">
    <property type="entry name" value="MASK PROTEIN"/>
    <property type="match status" value="1"/>
</dbReference>
<dbReference type="SMART" id="SM00248">
    <property type="entry name" value="ANK"/>
    <property type="match status" value="10"/>
</dbReference>
<keyword evidence="1" id="KW-0677">Repeat</keyword>
<feature type="repeat" description="ANK" evidence="3">
    <location>
        <begin position="267"/>
        <end position="299"/>
    </location>
</feature>
<evidence type="ECO:0000313" key="6">
    <source>
        <dbReference type="Proteomes" id="UP001150062"/>
    </source>
</evidence>
<evidence type="ECO:0000256" key="2">
    <source>
        <dbReference type="ARBA" id="ARBA00023043"/>
    </source>
</evidence>
<feature type="domain" description="BTB" evidence="4">
    <location>
        <begin position="579"/>
        <end position="645"/>
    </location>
</feature>
<dbReference type="PANTHER" id="PTHR23206:SF8">
    <property type="entry name" value="ANKYRIN REPEAT AND KH DOMAIN-CONTAINING 1"/>
    <property type="match status" value="1"/>
</dbReference>
<dbReference type="SMART" id="SM00225">
    <property type="entry name" value="BTB"/>
    <property type="match status" value="1"/>
</dbReference>
<dbReference type="Gene3D" id="3.30.710.10">
    <property type="entry name" value="Potassium Channel Kv1.1, Chain A"/>
    <property type="match status" value="1"/>
</dbReference>
<dbReference type="PROSITE" id="PS50088">
    <property type="entry name" value="ANK_REPEAT"/>
    <property type="match status" value="6"/>
</dbReference>
<dbReference type="Pfam" id="PF00651">
    <property type="entry name" value="BTB"/>
    <property type="match status" value="1"/>
</dbReference>
<dbReference type="Pfam" id="PF00023">
    <property type="entry name" value="Ank"/>
    <property type="match status" value="1"/>
</dbReference>
<dbReference type="InterPro" id="IPR051631">
    <property type="entry name" value="Ankyrin-KH/SAM_domain"/>
</dbReference>